<dbReference type="AlphaFoldDB" id="A0A918YP59"/>
<comment type="caution">
    <text evidence="1">The sequence shown here is derived from an EMBL/GenBank/DDBJ whole genome shotgun (WGS) entry which is preliminary data.</text>
</comment>
<name>A0A918YP59_9ACTN</name>
<organism evidence="1 2">
    <name type="scientific">Streptomyces alanosinicus</name>
    <dbReference type="NCBI Taxonomy" id="68171"/>
    <lineage>
        <taxon>Bacteria</taxon>
        <taxon>Bacillati</taxon>
        <taxon>Actinomycetota</taxon>
        <taxon>Actinomycetes</taxon>
        <taxon>Kitasatosporales</taxon>
        <taxon>Streptomycetaceae</taxon>
        <taxon>Streptomyces</taxon>
    </lineage>
</organism>
<reference evidence="1" key="1">
    <citation type="journal article" date="2014" name="Int. J. Syst. Evol. Microbiol.">
        <title>Complete genome sequence of Corynebacterium casei LMG S-19264T (=DSM 44701T), isolated from a smear-ripened cheese.</title>
        <authorList>
            <consortium name="US DOE Joint Genome Institute (JGI-PGF)"/>
            <person name="Walter F."/>
            <person name="Albersmeier A."/>
            <person name="Kalinowski J."/>
            <person name="Ruckert C."/>
        </authorList>
    </citation>
    <scope>NUCLEOTIDE SEQUENCE</scope>
    <source>
        <strain evidence="1">JCM 4714</strain>
    </source>
</reference>
<proteinExistence type="predicted"/>
<dbReference type="EMBL" id="BMVG01000024">
    <property type="protein sequence ID" value="GHE10641.1"/>
    <property type="molecule type" value="Genomic_DNA"/>
</dbReference>
<evidence type="ECO:0000313" key="1">
    <source>
        <dbReference type="EMBL" id="GHE10641.1"/>
    </source>
</evidence>
<evidence type="ECO:0000313" key="2">
    <source>
        <dbReference type="Proteomes" id="UP000655443"/>
    </source>
</evidence>
<accession>A0A918YP59</accession>
<protein>
    <submittedName>
        <fullName evidence="1">Uncharacterized protein</fullName>
    </submittedName>
</protein>
<keyword evidence="2" id="KW-1185">Reference proteome</keyword>
<gene>
    <name evidence="1" type="ORF">GCM10010339_67520</name>
</gene>
<dbReference type="Proteomes" id="UP000655443">
    <property type="component" value="Unassembled WGS sequence"/>
</dbReference>
<sequence length="52" mass="5424">MRAEQQTAAHGIVEPALRAGLNAAAIGILISLGRDVPAHAWEPADEALGKHE</sequence>
<reference evidence="1" key="2">
    <citation type="submission" date="2020-09" db="EMBL/GenBank/DDBJ databases">
        <authorList>
            <person name="Sun Q."/>
            <person name="Ohkuma M."/>
        </authorList>
    </citation>
    <scope>NUCLEOTIDE SEQUENCE</scope>
    <source>
        <strain evidence="1">JCM 4714</strain>
    </source>
</reference>